<comment type="caution">
    <text evidence="1">The sequence shown here is derived from an EMBL/GenBank/DDBJ whole genome shotgun (WGS) entry which is preliminary data.</text>
</comment>
<keyword evidence="2" id="KW-1185">Reference proteome</keyword>
<sequence length="726" mass="83310">MLFIKIKFISNFIIYYSNLLLGKADQWARMIVPGPNRCPTTSPLKASPPSFTLKLIENFENPPTPQPKREETERSRFHLSSEKLIPANAFGSVMEVGLQYSPKPGCPAEDDDLKYVSKLSTILVATIQEAKDRISQIEYIFCSQLYSNFQMKSKSLQKLYLEAKKEAEDSWKEKEKNLQLQIEKLLLEKQELLEEKLEKEKSLGELDNKINSLVLKETSLQVRVDELEQKVREKSKEVDDGMELHNRLLQLVQTKSSMILEKEKQLNDYEEKTNGLLAKLKSLEKKVEELEGELKRETLKVAEKKEIEKDLLKRINSLLSHLSDSAEKSERLEEDVSKLQRQLQKKTEEVEEGRVSKAQLLQQIDMDKLDILKQKQQLEKSENDKKLLLETVNALEEKMNELKENLSSCSKVAEEKDSYEKRLQQIALKETQLLAEKKKTKNIFDAYKRLKSQYKFLCAKSGLTEENMLPQIKLVAEIGSIMHQNNLTTSPDFASRHPDTSTAACEIKKVKIENDVSDLLEEDKVVKSIPTPSIHSPSSIHIAPKCLPTAKSAPVIGTKRPASRWIATRSHQNRDGPDPHDDFLNTPLQNLRRTLNKTMEEDHDLQIPIPVQKDLHSDSSDDETQDMNVVPSPEKQQMPLSMAGQKSFKYVEPVRKKAERDNLKGVECKQCKKFYDAVLPNGGKDADGNKQNFRCEHHDGVSRHRYKYVPPLTPEGFWNIGFESEM</sequence>
<reference evidence="2" key="1">
    <citation type="journal article" date="2016" name="Nat. Biotechnol.">
        <title>Sequencing wild and cultivated cassava and related species reveals extensive interspecific hybridization and genetic diversity.</title>
        <authorList>
            <person name="Bredeson J.V."/>
            <person name="Lyons J.B."/>
            <person name="Prochnik S.E."/>
            <person name="Wu G.A."/>
            <person name="Ha C.M."/>
            <person name="Edsinger-Gonzales E."/>
            <person name="Grimwood J."/>
            <person name="Schmutz J."/>
            <person name="Rabbi I.Y."/>
            <person name="Egesi C."/>
            <person name="Nauluvula P."/>
            <person name="Lebot V."/>
            <person name="Ndunguru J."/>
            <person name="Mkamilo G."/>
            <person name="Bart R.S."/>
            <person name="Setter T.L."/>
            <person name="Gleadow R.M."/>
            <person name="Kulakow P."/>
            <person name="Ferguson M.E."/>
            <person name="Rounsley S."/>
            <person name="Rokhsar D.S."/>
        </authorList>
    </citation>
    <scope>NUCLEOTIDE SEQUENCE [LARGE SCALE GENOMIC DNA]</scope>
    <source>
        <strain evidence="2">cv. AM560-2</strain>
    </source>
</reference>
<gene>
    <name evidence="1" type="ORF">MANES_10G146200v8</name>
</gene>
<proteinExistence type="predicted"/>
<evidence type="ECO:0000313" key="2">
    <source>
        <dbReference type="Proteomes" id="UP000091857"/>
    </source>
</evidence>
<dbReference type="Proteomes" id="UP000091857">
    <property type="component" value="Chromosome 10"/>
</dbReference>
<name>A0ACB7H2R7_MANES</name>
<dbReference type="EMBL" id="CM004396">
    <property type="protein sequence ID" value="KAG8646325.1"/>
    <property type="molecule type" value="Genomic_DNA"/>
</dbReference>
<protein>
    <submittedName>
        <fullName evidence="1">Uncharacterized protein</fullName>
    </submittedName>
</protein>
<accession>A0ACB7H2R7</accession>
<organism evidence="1 2">
    <name type="scientific">Manihot esculenta</name>
    <name type="common">Cassava</name>
    <name type="synonym">Jatropha manihot</name>
    <dbReference type="NCBI Taxonomy" id="3983"/>
    <lineage>
        <taxon>Eukaryota</taxon>
        <taxon>Viridiplantae</taxon>
        <taxon>Streptophyta</taxon>
        <taxon>Embryophyta</taxon>
        <taxon>Tracheophyta</taxon>
        <taxon>Spermatophyta</taxon>
        <taxon>Magnoliopsida</taxon>
        <taxon>eudicotyledons</taxon>
        <taxon>Gunneridae</taxon>
        <taxon>Pentapetalae</taxon>
        <taxon>rosids</taxon>
        <taxon>fabids</taxon>
        <taxon>Malpighiales</taxon>
        <taxon>Euphorbiaceae</taxon>
        <taxon>Crotonoideae</taxon>
        <taxon>Manihoteae</taxon>
        <taxon>Manihot</taxon>
    </lineage>
</organism>
<evidence type="ECO:0000313" key="1">
    <source>
        <dbReference type="EMBL" id="KAG8646325.1"/>
    </source>
</evidence>